<evidence type="ECO:0000313" key="11">
    <source>
        <dbReference type="Proteomes" id="UP001500051"/>
    </source>
</evidence>
<dbReference type="Proteomes" id="UP001500051">
    <property type="component" value="Unassembled WGS sequence"/>
</dbReference>
<keyword evidence="11" id="KW-1185">Reference proteome</keyword>
<feature type="binding site" evidence="8">
    <location>
        <begin position="27"/>
        <end position="35"/>
    </location>
    <ligand>
        <name>ATP</name>
        <dbReference type="ChEBI" id="CHEBI:30616"/>
    </ligand>
</feature>
<evidence type="ECO:0000256" key="2">
    <source>
        <dbReference type="ARBA" id="ARBA00022679"/>
    </source>
</evidence>
<evidence type="ECO:0000259" key="9">
    <source>
        <dbReference type="Pfam" id="PF02224"/>
    </source>
</evidence>
<keyword evidence="8" id="KW-0963">Cytoplasm</keyword>
<evidence type="ECO:0000313" key="10">
    <source>
        <dbReference type="EMBL" id="GAA3716298.1"/>
    </source>
</evidence>
<feature type="domain" description="Cytidylate kinase" evidence="9">
    <location>
        <begin position="23"/>
        <end position="233"/>
    </location>
</feature>
<accession>A0ABP7EBV8</accession>
<dbReference type="SUPFAM" id="SSF52540">
    <property type="entry name" value="P-loop containing nucleoside triphosphate hydrolases"/>
    <property type="match status" value="1"/>
</dbReference>
<evidence type="ECO:0000256" key="4">
    <source>
        <dbReference type="ARBA" id="ARBA00022777"/>
    </source>
</evidence>
<comment type="similarity">
    <text evidence="1 8">Belongs to the cytidylate kinase family. Type 1 subfamily.</text>
</comment>
<dbReference type="HAMAP" id="MF_00238">
    <property type="entry name" value="Cytidyl_kinase_type1"/>
    <property type="match status" value="1"/>
</dbReference>
<comment type="subcellular location">
    <subcellularLocation>
        <location evidence="8">Cytoplasm</location>
    </subcellularLocation>
</comment>
<comment type="caution">
    <text evidence="10">The sequence shown here is derived from an EMBL/GenBank/DDBJ whole genome shotgun (WGS) entry which is preliminary data.</text>
</comment>
<keyword evidence="4 8" id="KW-0418">Kinase</keyword>
<dbReference type="RefSeq" id="WP_344814223.1">
    <property type="nucleotide sequence ID" value="NZ_BAAAYX010000020.1"/>
</dbReference>
<evidence type="ECO:0000256" key="3">
    <source>
        <dbReference type="ARBA" id="ARBA00022741"/>
    </source>
</evidence>
<dbReference type="NCBIfam" id="TIGR00017">
    <property type="entry name" value="cmk"/>
    <property type="match status" value="1"/>
</dbReference>
<dbReference type="Gene3D" id="3.40.50.300">
    <property type="entry name" value="P-loop containing nucleotide triphosphate hydrolases"/>
    <property type="match status" value="1"/>
</dbReference>
<dbReference type="InterPro" id="IPR003136">
    <property type="entry name" value="Cytidylate_kin"/>
</dbReference>
<keyword evidence="5 8" id="KW-0067">ATP-binding</keyword>
<evidence type="ECO:0000256" key="8">
    <source>
        <dbReference type="HAMAP-Rule" id="MF_00238"/>
    </source>
</evidence>
<dbReference type="EMBL" id="BAAAYX010000020">
    <property type="protein sequence ID" value="GAA3716298.1"/>
    <property type="molecule type" value="Genomic_DNA"/>
</dbReference>
<dbReference type="InterPro" id="IPR011994">
    <property type="entry name" value="Cytidylate_kinase_dom"/>
</dbReference>
<gene>
    <name evidence="8" type="primary">cmk</name>
    <name evidence="10" type="ORF">GCM10022204_40020</name>
</gene>
<organism evidence="10 11">
    <name type="scientific">Microlunatus aurantiacus</name>
    <dbReference type="NCBI Taxonomy" id="446786"/>
    <lineage>
        <taxon>Bacteria</taxon>
        <taxon>Bacillati</taxon>
        <taxon>Actinomycetota</taxon>
        <taxon>Actinomycetes</taxon>
        <taxon>Propionibacteriales</taxon>
        <taxon>Propionibacteriaceae</taxon>
        <taxon>Microlunatus</taxon>
    </lineage>
</organism>
<evidence type="ECO:0000256" key="1">
    <source>
        <dbReference type="ARBA" id="ARBA00009427"/>
    </source>
</evidence>
<comment type="catalytic activity">
    <reaction evidence="6 8">
        <text>dCMP + ATP = dCDP + ADP</text>
        <dbReference type="Rhea" id="RHEA:25094"/>
        <dbReference type="ChEBI" id="CHEBI:30616"/>
        <dbReference type="ChEBI" id="CHEBI:57566"/>
        <dbReference type="ChEBI" id="CHEBI:58593"/>
        <dbReference type="ChEBI" id="CHEBI:456216"/>
        <dbReference type="EC" id="2.7.4.25"/>
    </reaction>
</comment>
<dbReference type="InterPro" id="IPR027417">
    <property type="entry name" value="P-loop_NTPase"/>
</dbReference>
<name>A0ABP7EBV8_9ACTN</name>
<evidence type="ECO:0000256" key="6">
    <source>
        <dbReference type="ARBA" id="ARBA00047615"/>
    </source>
</evidence>
<evidence type="ECO:0000256" key="5">
    <source>
        <dbReference type="ARBA" id="ARBA00022840"/>
    </source>
</evidence>
<keyword evidence="2 8" id="KW-0808">Transferase</keyword>
<evidence type="ECO:0000256" key="7">
    <source>
        <dbReference type="ARBA" id="ARBA00048478"/>
    </source>
</evidence>
<reference evidence="11" key="1">
    <citation type="journal article" date="2019" name="Int. J. Syst. Evol. Microbiol.">
        <title>The Global Catalogue of Microorganisms (GCM) 10K type strain sequencing project: providing services to taxonomists for standard genome sequencing and annotation.</title>
        <authorList>
            <consortium name="The Broad Institute Genomics Platform"/>
            <consortium name="The Broad Institute Genome Sequencing Center for Infectious Disease"/>
            <person name="Wu L."/>
            <person name="Ma J."/>
        </authorList>
    </citation>
    <scope>NUCLEOTIDE SEQUENCE [LARGE SCALE GENOMIC DNA]</scope>
    <source>
        <strain evidence="11">JCM 16548</strain>
    </source>
</reference>
<protein>
    <recommendedName>
        <fullName evidence="8">Cytidylate kinase</fullName>
        <shortName evidence="8">CK</shortName>
        <ecNumber evidence="8">2.7.4.25</ecNumber>
    </recommendedName>
    <alternativeName>
        <fullName evidence="8">Cytidine monophosphate kinase</fullName>
        <shortName evidence="8">CMP kinase</shortName>
    </alternativeName>
</protein>
<sequence length="251" mass="25799">MPDRHAPSVAPERPEAVTTPLVVAIDGPSGSGKSSTARGVAQKLGLAFLDTGAMYRAATWLVLHSDVEAGDTDAVAALVGSADIAIALDPARPTISINGTDVTEAIREPVVSAAVSAVATNLAVRADLVARQQSIIGSAAQGIVAEGRDITTVVAPEAPVRVLLVADPQARVARRQAELGERVTSSEVTDQVIRRDRDDSTVAQFTEAADGVVVVDSTHLTLSEVIDRIADLAPTSRPTVSTGASSSAVSR</sequence>
<proteinExistence type="inferred from homology"/>
<keyword evidence="3 8" id="KW-0547">Nucleotide-binding</keyword>
<comment type="catalytic activity">
    <reaction evidence="7 8">
        <text>CMP + ATP = CDP + ADP</text>
        <dbReference type="Rhea" id="RHEA:11600"/>
        <dbReference type="ChEBI" id="CHEBI:30616"/>
        <dbReference type="ChEBI" id="CHEBI:58069"/>
        <dbReference type="ChEBI" id="CHEBI:60377"/>
        <dbReference type="ChEBI" id="CHEBI:456216"/>
        <dbReference type="EC" id="2.7.4.25"/>
    </reaction>
</comment>
<dbReference type="CDD" id="cd02020">
    <property type="entry name" value="CMPK"/>
    <property type="match status" value="1"/>
</dbReference>
<dbReference type="Pfam" id="PF02224">
    <property type="entry name" value="Cytidylate_kin"/>
    <property type="match status" value="1"/>
</dbReference>
<dbReference type="EC" id="2.7.4.25" evidence="8"/>